<keyword evidence="2" id="KW-0963">Cytoplasm</keyword>
<evidence type="ECO:0000256" key="7">
    <source>
        <dbReference type="ARBA" id="ARBA00023163"/>
    </source>
</evidence>
<accession>A0A0K1XBS5</accession>
<organism evidence="12 13">
    <name type="scientific">Thiopseudomonas alkaliphila</name>
    <dbReference type="NCBI Taxonomy" id="1697053"/>
    <lineage>
        <taxon>Bacteria</taxon>
        <taxon>Pseudomonadati</taxon>
        <taxon>Pseudomonadota</taxon>
        <taxon>Gammaproteobacteria</taxon>
        <taxon>Pseudomonadales</taxon>
        <taxon>Pseudomonadaceae</taxon>
        <taxon>Thiopseudomonas</taxon>
    </lineage>
</organism>
<dbReference type="InterPro" id="IPR036388">
    <property type="entry name" value="WH-like_DNA-bd_sf"/>
</dbReference>
<dbReference type="AlphaFoldDB" id="A0A0K1XBS5"/>
<dbReference type="InterPro" id="IPR011006">
    <property type="entry name" value="CheY-like_superfamily"/>
</dbReference>
<dbReference type="STRING" id="1697053.AKN87_02685"/>
<keyword evidence="6 9" id="KW-0238">DNA-binding</keyword>
<dbReference type="RefSeq" id="WP_053099541.1">
    <property type="nucleotide sequence ID" value="NZ_CP012365.1"/>
</dbReference>
<dbReference type="SUPFAM" id="SSF52172">
    <property type="entry name" value="CheY-like"/>
    <property type="match status" value="1"/>
</dbReference>
<dbReference type="GO" id="GO:0000976">
    <property type="term" value="F:transcription cis-regulatory region binding"/>
    <property type="evidence" value="ECO:0007669"/>
    <property type="project" value="TreeGrafter"/>
</dbReference>
<dbReference type="PROSITE" id="PS50110">
    <property type="entry name" value="RESPONSE_REGULATORY"/>
    <property type="match status" value="1"/>
</dbReference>
<keyword evidence="4" id="KW-0902">Two-component regulatory system</keyword>
<dbReference type="Gene3D" id="3.40.50.2300">
    <property type="match status" value="1"/>
</dbReference>
<dbReference type="Gene3D" id="6.10.250.690">
    <property type="match status" value="1"/>
</dbReference>
<keyword evidence="7" id="KW-0804">Transcription</keyword>
<protein>
    <submittedName>
        <fullName evidence="12">Chemotaxis protein CheY</fullName>
    </submittedName>
</protein>
<dbReference type="GO" id="GO:0005829">
    <property type="term" value="C:cytosol"/>
    <property type="evidence" value="ECO:0007669"/>
    <property type="project" value="TreeGrafter"/>
</dbReference>
<dbReference type="PANTHER" id="PTHR48111">
    <property type="entry name" value="REGULATOR OF RPOS"/>
    <property type="match status" value="1"/>
</dbReference>
<dbReference type="SUPFAM" id="SSF46894">
    <property type="entry name" value="C-terminal effector domain of the bipartite response regulators"/>
    <property type="match status" value="1"/>
</dbReference>
<name>A0A0K1XBS5_9GAMM</name>
<dbReference type="InterPro" id="IPR001789">
    <property type="entry name" value="Sig_transdc_resp-reg_receiver"/>
</dbReference>
<evidence type="ECO:0000256" key="2">
    <source>
        <dbReference type="ARBA" id="ARBA00022490"/>
    </source>
</evidence>
<feature type="domain" description="Response regulatory" evidence="10">
    <location>
        <begin position="3"/>
        <end position="118"/>
    </location>
</feature>
<dbReference type="InterPro" id="IPR016032">
    <property type="entry name" value="Sig_transdc_resp-reg_C-effctor"/>
</dbReference>
<comment type="subcellular location">
    <subcellularLocation>
        <location evidence="1">Cytoplasm</location>
    </subcellularLocation>
</comment>
<evidence type="ECO:0000259" key="10">
    <source>
        <dbReference type="PROSITE" id="PS50110"/>
    </source>
</evidence>
<dbReference type="CDD" id="cd17623">
    <property type="entry name" value="REC_OmpR_CpxR"/>
    <property type="match status" value="1"/>
</dbReference>
<evidence type="ECO:0000256" key="5">
    <source>
        <dbReference type="ARBA" id="ARBA00023015"/>
    </source>
</evidence>
<evidence type="ECO:0000256" key="3">
    <source>
        <dbReference type="ARBA" id="ARBA00022553"/>
    </source>
</evidence>
<keyword evidence="13" id="KW-1185">Reference proteome</keyword>
<dbReference type="CDD" id="cd00383">
    <property type="entry name" value="trans_reg_C"/>
    <property type="match status" value="1"/>
</dbReference>
<keyword evidence="5" id="KW-0805">Transcription regulation</keyword>
<gene>
    <name evidence="12" type="ORF">AKN88_00790</name>
</gene>
<evidence type="ECO:0000256" key="1">
    <source>
        <dbReference type="ARBA" id="ARBA00004496"/>
    </source>
</evidence>
<dbReference type="InterPro" id="IPR058124">
    <property type="entry name" value="CpxR-like_REC"/>
</dbReference>
<feature type="DNA-binding region" description="OmpR/PhoB-type" evidence="9">
    <location>
        <begin position="133"/>
        <end position="232"/>
    </location>
</feature>
<reference evidence="12 13" key="1">
    <citation type="journal article" date="2015" name="Genome Announc.">
        <title>Genome Sequences of Oblitimonas alkaliphila gen. nov. sp. nov. (Proposed), a Novel Bacterium of the Pseudomonadaceae Family.</title>
        <authorList>
            <person name="Lauer A.C."/>
            <person name="Nicholson A.C."/>
            <person name="Humrighouse B.W."/>
            <person name="Emery B."/>
            <person name="Drobish A."/>
            <person name="Juieng P."/>
            <person name="Loparev V."/>
            <person name="McQuiston J.R."/>
        </authorList>
    </citation>
    <scope>NUCLEOTIDE SEQUENCE [LARGE SCALE GENOMIC DNA]</scope>
    <source>
        <strain evidence="12 13">E5571</strain>
    </source>
</reference>
<evidence type="ECO:0000256" key="4">
    <source>
        <dbReference type="ARBA" id="ARBA00023012"/>
    </source>
</evidence>
<evidence type="ECO:0000256" key="6">
    <source>
        <dbReference type="ARBA" id="ARBA00023125"/>
    </source>
</evidence>
<feature type="modified residue" description="4-aspartylphosphate" evidence="8">
    <location>
        <position position="53"/>
    </location>
</feature>
<dbReference type="SMART" id="SM00862">
    <property type="entry name" value="Trans_reg_C"/>
    <property type="match status" value="1"/>
</dbReference>
<evidence type="ECO:0000313" key="13">
    <source>
        <dbReference type="Proteomes" id="UP000063953"/>
    </source>
</evidence>
<dbReference type="PROSITE" id="PS51755">
    <property type="entry name" value="OMPR_PHOB"/>
    <property type="match status" value="1"/>
</dbReference>
<dbReference type="GO" id="GO:0032993">
    <property type="term" value="C:protein-DNA complex"/>
    <property type="evidence" value="ECO:0007669"/>
    <property type="project" value="TreeGrafter"/>
</dbReference>
<dbReference type="InterPro" id="IPR039420">
    <property type="entry name" value="WalR-like"/>
</dbReference>
<dbReference type="Proteomes" id="UP000063953">
    <property type="component" value="Chromosome"/>
</dbReference>
<sequence length="233" mass="26552">MQQLLLIDDDVELCELLGAWLSQEGYQVFYAHSTQHARQLLSTEASYDLVILDVMLPDGNGLELLKELRENLPHLPVLMLSARGEPMDRVLGLELGADDYLAKPCDPRELSARLKAIYRRIQSTTEDNTKALEDWLEYGDLRFQRSTGNVLTFDQQNQLTVSEGRLLDLLLSRPGEVWSKDELSEQALEKKLTAFDRSLDMHISNLRKKLGNLADGSSRIQALRGRGYFYVKQ</sequence>
<dbReference type="Pfam" id="PF00072">
    <property type="entry name" value="Response_reg"/>
    <property type="match status" value="1"/>
</dbReference>
<feature type="domain" description="OmpR/PhoB-type" evidence="11">
    <location>
        <begin position="133"/>
        <end position="232"/>
    </location>
</feature>
<proteinExistence type="predicted"/>
<keyword evidence="3 8" id="KW-0597">Phosphoprotein</keyword>
<evidence type="ECO:0000313" key="12">
    <source>
        <dbReference type="EMBL" id="AKX58638.1"/>
    </source>
</evidence>
<evidence type="ECO:0000256" key="9">
    <source>
        <dbReference type="PROSITE-ProRule" id="PRU01091"/>
    </source>
</evidence>
<evidence type="ECO:0000256" key="8">
    <source>
        <dbReference type="PROSITE-ProRule" id="PRU00169"/>
    </source>
</evidence>
<dbReference type="InterPro" id="IPR001867">
    <property type="entry name" value="OmpR/PhoB-type_DNA-bd"/>
</dbReference>
<dbReference type="SMART" id="SM00448">
    <property type="entry name" value="REC"/>
    <property type="match status" value="1"/>
</dbReference>
<dbReference type="Pfam" id="PF00486">
    <property type="entry name" value="Trans_reg_C"/>
    <property type="match status" value="1"/>
</dbReference>
<dbReference type="Gene3D" id="1.10.10.10">
    <property type="entry name" value="Winged helix-like DNA-binding domain superfamily/Winged helix DNA-binding domain"/>
    <property type="match status" value="1"/>
</dbReference>
<dbReference type="GO" id="GO:0000156">
    <property type="term" value="F:phosphorelay response regulator activity"/>
    <property type="evidence" value="ECO:0007669"/>
    <property type="project" value="TreeGrafter"/>
</dbReference>
<dbReference type="PANTHER" id="PTHR48111:SF39">
    <property type="entry name" value="TRANSCRIPTIONAL REGULATORY PROTEIN CPXR"/>
    <property type="match status" value="1"/>
</dbReference>
<evidence type="ECO:0000259" key="11">
    <source>
        <dbReference type="PROSITE" id="PS51755"/>
    </source>
</evidence>
<dbReference type="GO" id="GO:0006355">
    <property type="term" value="P:regulation of DNA-templated transcription"/>
    <property type="evidence" value="ECO:0007669"/>
    <property type="project" value="InterPro"/>
</dbReference>
<dbReference type="EMBL" id="CP012365">
    <property type="protein sequence ID" value="AKX58638.1"/>
    <property type="molecule type" value="Genomic_DNA"/>
</dbReference>